<reference evidence="1" key="1">
    <citation type="submission" date="2017-02" db="UniProtKB">
        <authorList>
            <consortium name="WormBaseParasite"/>
        </authorList>
    </citation>
    <scope>IDENTIFICATION</scope>
</reference>
<proteinExistence type="predicted"/>
<protein>
    <submittedName>
        <fullName evidence="1">Ovule protein</fullName>
    </submittedName>
</protein>
<evidence type="ECO:0000313" key="1">
    <source>
        <dbReference type="WBParaSite" id="HPLM_0000217101-mRNA-1"/>
    </source>
</evidence>
<accession>A0A0N4VY01</accession>
<dbReference type="WBParaSite" id="HPLM_0000217101-mRNA-1">
    <property type="protein sequence ID" value="HPLM_0000217101-mRNA-1"/>
    <property type="gene ID" value="HPLM_0000217101"/>
</dbReference>
<sequence>LSEFPPNVPIRHNFPTVGPRPPAISVPCFIISSITPFQSTPSGTLTVVRHGNRHFSCSTKHSKPCSFNFW</sequence>
<dbReference type="AlphaFoldDB" id="A0A0N4VY01"/>
<organism evidence="1">
    <name type="scientific">Haemonchus placei</name>
    <name type="common">Barber's pole worm</name>
    <dbReference type="NCBI Taxonomy" id="6290"/>
    <lineage>
        <taxon>Eukaryota</taxon>
        <taxon>Metazoa</taxon>
        <taxon>Ecdysozoa</taxon>
        <taxon>Nematoda</taxon>
        <taxon>Chromadorea</taxon>
        <taxon>Rhabditida</taxon>
        <taxon>Rhabditina</taxon>
        <taxon>Rhabditomorpha</taxon>
        <taxon>Strongyloidea</taxon>
        <taxon>Trichostrongylidae</taxon>
        <taxon>Haemonchus</taxon>
    </lineage>
</organism>
<name>A0A0N4VY01_HAEPC</name>